<dbReference type="Pfam" id="PF13524">
    <property type="entry name" value="Glyco_trans_1_2"/>
    <property type="match status" value="1"/>
</dbReference>
<keyword evidence="2" id="KW-0808">Transferase</keyword>
<dbReference type="EMBL" id="MLQR01000050">
    <property type="protein sequence ID" value="OIJ10393.1"/>
    <property type="molecule type" value="Genomic_DNA"/>
</dbReference>
<name>A0A1S2LE98_9BACI</name>
<feature type="domain" description="Spore protein YkvP/CgeB glycosyl transferase-like" evidence="1">
    <location>
        <begin position="200"/>
        <end position="308"/>
    </location>
</feature>
<dbReference type="Proteomes" id="UP000179524">
    <property type="component" value="Unassembled WGS sequence"/>
</dbReference>
<gene>
    <name evidence="2" type="ORF">BKP37_17790</name>
</gene>
<keyword evidence="3" id="KW-1185">Reference proteome</keyword>
<accession>A0A1S2LE98</accession>
<dbReference type="RefSeq" id="WP_071310966.1">
    <property type="nucleotide sequence ID" value="NZ_MLQR01000050.1"/>
</dbReference>
<sequence length="321" mass="38236">MKNKVKILILIKKFGLKFPKHKQKYEMIKALEEFADVYYWHNDGSIIEILKKFKFTPDFILHYDFAWNGHYAPKISDLDKINIPKGCFVIDIHWNKEKRRNYFITNNIDLIFSVTKHPFLHAFPEFKEKHRWIPFSINPNVIKDWKLKKDIKFLLMGLVHYNNVKHPPKGRYRFRDAVYEKMKSIEGFKFNKHPGHLTSSTKMVNENFAKELNRSEIFFTCGGVFQYPVIKFFEALGCKTLLLAEPNPDILELGFKDGENFVACNISNFYKKALYYSENKIERERIINNGYNFVHTHHTNKVRAKNFVQYIEEFLADKKST</sequence>
<evidence type="ECO:0000313" key="2">
    <source>
        <dbReference type="EMBL" id="OIJ10393.1"/>
    </source>
</evidence>
<dbReference type="AlphaFoldDB" id="A0A1S2LE98"/>
<organism evidence="2 3">
    <name type="scientific">Anaerobacillus alkalilacustris</name>
    <dbReference type="NCBI Taxonomy" id="393763"/>
    <lineage>
        <taxon>Bacteria</taxon>
        <taxon>Bacillati</taxon>
        <taxon>Bacillota</taxon>
        <taxon>Bacilli</taxon>
        <taxon>Bacillales</taxon>
        <taxon>Bacillaceae</taxon>
        <taxon>Anaerobacillus</taxon>
    </lineage>
</organism>
<comment type="caution">
    <text evidence="2">The sequence shown here is derived from an EMBL/GenBank/DDBJ whole genome shotgun (WGS) entry which is preliminary data.</text>
</comment>
<dbReference type="OrthoDB" id="5121913at2"/>
<reference evidence="2 3" key="1">
    <citation type="submission" date="2016-10" db="EMBL/GenBank/DDBJ databases">
        <title>Draft genome sequences of four alkaliphilic bacteria belonging to the Anaerobacillus genus.</title>
        <authorList>
            <person name="Bassil N.M."/>
            <person name="Lloyd J.R."/>
        </authorList>
    </citation>
    <scope>NUCLEOTIDE SEQUENCE [LARGE SCALE GENOMIC DNA]</scope>
    <source>
        <strain evidence="2 3">DSM 18345</strain>
    </source>
</reference>
<evidence type="ECO:0000313" key="3">
    <source>
        <dbReference type="Proteomes" id="UP000179524"/>
    </source>
</evidence>
<dbReference type="InterPro" id="IPR055259">
    <property type="entry name" value="YkvP/CgeB_Glyco_trans-like"/>
</dbReference>
<protein>
    <submittedName>
        <fullName evidence="2">Glycosyl transferase family 1</fullName>
    </submittedName>
</protein>
<evidence type="ECO:0000259" key="1">
    <source>
        <dbReference type="Pfam" id="PF13524"/>
    </source>
</evidence>
<proteinExistence type="predicted"/>
<dbReference type="GO" id="GO:0016740">
    <property type="term" value="F:transferase activity"/>
    <property type="evidence" value="ECO:0007669"/>
    <property type="project" value="UniProtKB-KW"/>
</dbReference>